<dbReference type="SUPFAM" id="SSF69572">
    <property type="entry name" value="Activating enzymes of the ubiquitin-like proteins"/>
    <property type="match status" value="1"/>
</dbReference>
<feature type="binding site" evidence="6">
    <location>
        <begin position="63"/>
        <end position="66"/>
    </location>
    <ligand>
        <name>ATP</name>
        <dbReference type="ChEBI" id="CHEBI:30616"/>
    </ligand>
</feature>
<dbReference type="PANTHER" id="PTHR10953">
    <property type="entry name" value="UBIQUITIN-ACTIVATING ENZYME E1"/>
    <property type="match status" value="1"/>
</dbReference>
<feature type="binding site" evidence="6">
    <location>
        <position position="55"/>
    </location>
    <ligand>
        <name>ATP</name>
        <dbReference type="ChEBI" id="CHEBI:30616"/>
    </ligand>
</feature>
<keyword evidence="4 7" id="KW-0862">Zinc</keyword>
<evidence type="ECO:0000256" key="5">
    <source>
        <dbReference type="PIRSR" id="PIRSR039133-1"/>
    </source>
</evidence>
<feature type="compositionally biased region" description="Basic and acidic residues" evidence="8">
    <location>
        <begin position="600"/>
        <end position="625"/>
    </location>
</feature>
<keyword evidence="2 4" id="KW-0833">Ubl conjugation pathway</keyword>
<evidence type="ECO:0000313" key="11">
    <source>
        <dbReference type="EMBL" id="OAO15250.1"/>
    </source>
</evidence>
<evidence type="ECO:0000256" key="3">
    <source>
        <dbReference type="ARBA" id="ARBA00022840"/>
    </source>
</evidence>
<dbReference type="PIRSF" id="PIRSF039133">
    <property type="entry name" value="SUMO_E1B"/>
    <property type="match status" value="1"/>
</dbReference>
<dbReference type="GO" id="GO:0005737">
    <property type="term" value="C:cytoplasm"/>
    <property type="evidence" value="ECO:0007669"/>
    <property type="project" value="TreeGrafter"/>
</dbReference>
<feature type="binding site" evidence="7">
    <location>
        <position position="165"/>
    </location>
    <ligand>
        <name>Zn(2+)</name>
        <dbReference type="ChEBI" id="CHEBI:29105"/>
    </ligand>
</feature>
<evidence type="ECO:0000259" key="10">
    <source>
        <dbReference type="Pfam" id="PF14732"/>
    </source>
</evidence>
<dbReference type="AlphaFoldDB" id="A0A196SDW8"/>
<dbReference type="Pfam" id="PF00899">
    <property type="entry name" value="ThiF"/>
    <property type="match status" value="1"/>
</dbReference>
<evidence type="ECO:0000256" key="2">
    <source>
        <dbReference type="ARBA" id="ARBA00022786"/>
    </source>
</evidence>
<keyword evidence="12" id="KW-1185">Reference proteome</keyword>
<feature type="binding site" evidence="6">
    <location>
        <begin position="31"/>
        <end position="36"/>
    </location>
    <ligand>
        <name>ATP</name>
        <dbReference type="ChEBI" id="CHEBI:30616"/>
    </ligand>
</feature>
<evidence type="ECO:0000256" key="4">
    <source>
        <dbReference type="PIRNR" id="PIRNR039133"/>
    </source>
</evidence>
<dbReference type="InterPro" id="IPR023318">
    <property type="entry name" value="Ub_act_enz_dom_a_sf"/>
</dbReference>
<dbReference type="Gene3D" id="3.10.290.20">
    <property type="entry name" value="Ubiquitin-like 2 activating enzyme e1b. Chain: B, domain 3"/>
    <property type="match status" value="1"/>
</dbReference>
<protein>
    <recommendedName>
        <fullName evidence="4">SUMO-activating enzyme subunit</fullName>
    </recommendedName>
</protein>
<feature type="domain" description="THIF-type NAD/FAD binding fold" evidence="9">
    <location>
        <begin position="14"/>
        <end position="407"/>
    </location>
</feature>
<evidence type="ECO:0000256" key="6">
    <source>
        <dbReference type="PIRSR" id="PIRSR039133-2"/>
    </source>
</evidence>
<accession>A0A196SDW8</accession>
<dbReference type="InterPro" id="IPR030661">
    <property type="entry name" value="Uba2"/>
</dbReference>
<dbReference type="Proteomes" id="UP000078348">
    <property type="component" value="Unassembled WGS sequence"/>
</dbReference>
<comment type="subunit">
    <text evidence="4">Heterodimer.</text>
</comment>
<reference evidence="11 12" key="1">
    <citation type="submission" date="2016-05" db="EMBL/GenBank/DDBJ databases">
        <title>Nuclear genome of Blastocystis sp. subtype 1 NandII.</title>
        <authorList>
            <person name="Gentekaki E."/>
            <person name="Curtis B."/>
            <person name="Stairs C."/>
            <person name="Eme L."/>
            <person name="Herman E."/>
            <person name="Klimes V."/>
            <person name="Arias M.C."/>
            <person name="Elias M."/>
            <person name="Hilliou F."/>
            <person name="Klute M."/>
            <person name="Malik S.-B."/>
            <person name="Pightling A."/>
            <person name="Rachubinski R."/>
            <person name="Salas D."/>
            <person name="Schlacht A."/>
            <person name="Suga H."/>
            <person name="Archibald J."/>
            <person name="Ball S.G."/>
            <person name="Clark G."/>
            <person name="Dacks J."/>
            <person name="Van Der Giezen M."/>
            <person name="Tsaousis A."/>
            <person name="Roger A."/>
        </authorList>
    </citation>
    <scope>NUCLEOTIDE SEQUENCE [LARGE SCALE GENOMIC DNA]</scope>
    <source>
        <strain evidence="12">ATCC 50177 / NandII</strain>
    </source>
</reference>
<dbReference type="InterPro" id="IPR035985">
    <property type="entry name" value="Ubiquitin-activating_enz"/>
</dbReference>
<dbReference type="UniPathway" id="UPA00886"/>
<dbReference type="GO" id="GO:0046872">
    <property type="term" value="F:metal ion binding"/>
    <property type="evidence" value="ECO:0007669"/>
    <property type="project" value="UniProtKB-KW"/>
</dbReference>
<comment type="similarity">
    <text evidence="4">Belongs to the ubiquitin-activating E1 family.</text>
</comment>
<evidence type="ECO:0000313" key="12">
    <source>
        <dbReference type="Proteomes" id="UP000078348"/>
    </source>
</evidence>
<evidence type="ECO:0000256" key="1">
    <source>
        <dbReference type="ARBA" id="ARBA00022741"/>
    </source>
</evidence>
<dbReference type="Gene3D" id="1.10.10.520">
    <property type="entry name" value="Ubiquitin activating enzymes (Uba3). Chain: B, domain 2"/>
    <property type="match status" value="1"/>
</dbReference>
<proteinExistence type="inferred from homology"/>
<feature type="binding site" evidence="7">
    <location>
        <position position="168"/>
    </location>
    <ligand>
        <name>Zn(2+)</name>
        <dbReference type="ChEBI" id="CHEBI:29105"/>
    </ligand>
</feature>
<feature type="active site" description="Glycyl thioester intermediate" evidence="5">
    <location>
        <position position="182"/>
    </location>
</feature>
<feature type="binding site" evidence="6">
    <location>
        <begin position="124"/>
        <end position="129"/>
    </location>
    <ligand>
        <name>ATP</name>
        <dbReference type="ChEBI" id="CHEBI:30616"/>
    </ligand>
</feature>
<evidence type="ECO:0000259" key="9">
    <source>
        <dbReference type="Pfam" id="PF00899"/>
    </source>
</evidence>
<dbReference type="STRING" id="478820.A0A196SDW8"/>
<feature type="binding site" evidence="6">
    <location>
        <position position="79"/>
    </location>
    <ligand>
        <name>ATP</name>
        <dbReference type="ChEBI" id="CHEBI:30616"/>
    </ligand>
</feature>
<feature type="domain" description="Ubiquitin/SUMO-activating enzyme ubiquitin-like" evidence="10">
    <location>
        <begin position="447"/>
        <end position="544"/>
    </location>
</feature>
<keyword evidence="4 7" id="KW-0479">Metal-binding</keyword>
<dbReference type="GO" id="GO:0019948">
    <property type="term" value="F:SUMO activating enzyme activity"/>
    <property type="evidence" value="ECO:0007669"/>
    <property type="project" value="UniProtKB-UniRule"/>
</dbReference>
<dbReference type="InterPro" id="IPR028077">
    <property type="entry name" value="UAE_UbL_dom"/>
</dbReference>
<feature type="binding site" evidence="7">
    <location>
        <position position="436"/>
    </location>
    <ligand>
        <name>Zn(2+)</name>
        <dbReference type="ChEBI" id="CHEBI:29105"/>
    </ligand>
</feature>
<gene>
    <name evidence="11" type="ORF">AV274_3027</name>
</gene>
<organism evidence="11 12">
    <name type="scientific">Blastocystis sp. subtype 1 (strain ATCC 50177 / NandII)</name>
    <dbReference type="NCBI Taxonomy" id="478820"/>
    <lineage>
        <taxon>Eukaryota</taxon>
        <taxon>Sar</taxon>
        <taxon>Stramenopiles</taxon>
        <taxon>Bigyra</taxon>
        <taxon>Opalozoa</taxon>
        <taxon>Opalinata</taxon>
        <taxon>Blastocystidae</taxon>
        <taxon>Blastocystis</taxon>
    </lineage>
</organism>
<dbReference type="GO" id="GO:0016925">
    <property type="term" value="P:protein sumoylation"/>
    <property type="evidence" value="ECO:0007669"/>
    <property type="project" value="UniProtKB-UniRule"/>
</dbReference>
<name>A0A196SDW8_BLAHN</name>
<dbReference type="EMBL" id="LXWW01000159">
    <property type="protein sequence ID" value="OAO15250.1"/>
    <property type="molecule type" value="Genomic_DNA"/>
</dbReference>
<evidence type="ECO:0000256" key="8">
    <source>
        <dbReference type="SAM" id="MobiDB-lite"/>
    </source>
</evidence>
<dbReference type="Gene3D" id="3.40.50.720">
    <property type="entry name" value="NAD(P)-binding Rossmann-like Domain"/>
    <property type="match status" value="1"/>
</dbReference>
<dbReference type="InterPro" id="IPR000594">
    <property type="entry name" value="ThiF_NAD_FAD-bd"/>
</dbReference>
<keyword evidence="3 4" id="KW-0067">ATP-binding</keyword>
<comment type="pathway">
    <text evidence="4">Protein modification; protein sumoylation.</text>
</comment>
<dbReference type="GO" id="GO:0031510">
    <property type="term" value="C:SUMO activating enzyme complex"/>
    <property type="evidence" value="ECO:0007669"/>
    <property type="project" value="UniProtKB-UniRule"/>
</dbReference>
<dbReference type="OrthoDB" id="10255449at2759"/>
<feature type="binding site" evidence="7">
    <location>
        <position position="439"/>
    </location>
    <ligand>
        <name>Zn(2+)</name>
        <dbReference type="ChEBI" id="CHEBI:29105"/>
    </ligand>
</feature>
<comment type="caution">
    <text evidence="11">The sequence shown here is derived from an EMBL/GenBank/DDBJ whole genome shotgun (WGS) entry which is preliminary data.</text>
</comment>
<dbReference type="PANTHER" id="PTHR10953:SF5">
    <property type="entry name" value="SUMO-ACTIVATING ENZYME SUBUNIT 2"/>
    <property type="match status" value="1"/>
</dbReference>
<dbReference type="Pfam" id="PF14732">
    <property type="entry name" value="UAE_UbL"/>
    <property type="match status" value="1"/>
</dbReference>
<keyword evidence="1 4" id="KW-0547">Nucleotide-binding</keyword>
<feature type="compositionally biased region" description="Acidic residues" evidence="8">
    <location>
        <begin position="572"/>
        <end position="599"/>
    </location>
</feature>
<sequence>MAMEATGSAYESLCGADIASKLEKARVLVIGAGGIGCEILKNLVLSGFRHIKVIDLDIIEMSNLNRQFLFRTEHIGQPKALVAAQAVKAFAEDIDIDAEHANIMNPKFDIFFFKSFDVVFNALDNVKARQYVNSMCVLADTPLIEGGSTGLLGQSYPIIPHATECYNCRPHGSDEGEKYAICTIRSTPDKVEHCIVWGKELFTLLFGNPSDSLLFEEVDSVYMQALQPASPAELTDPEACLQFCVKMMEALFDAEISKRLAIGSYATSAQQPQRVEVATLVDLPGVCAGEYLKRSEDHEHVWTVKESCNILLSWLWRYCLEGKHNAGSVTAFEKDNHGDMSIVAAATNLRCHSFHIPAATLFAIKKIAGNIIPAVASTNAIVAGLQVLTAVKLISMKGAPREEVAKAMKYSYLLKVKNNKGRVLQSVSLLPPFSSCLTCSCPTHLLVVMDTKKAHLRGFLAEIVKGLLQFRAPMISIDSKLVYEEPEEPEEPEESEEMEGDRMKSLLATNLCDLPGGGVHHGSVVVIEDCESNEHCSLTVYHQELDAILTKNDDGYIVLNPEVVESIKKTAEEEEQPVEESEEESDEESDDCCLEVEVSEVDRRGEENVDRRGEENVEAKRQRVE</sequence>
<feature type="region of interest" description="Disordered" evidence="8">
    <location>
        <begin position="569"/>
        <end position="625"/>
    </location>
</feature>
<dbReference type="InterPro" id="IPR045886">
    <property type="entry name" value="ThiF/MoeB/HesA"/>
</dbReference>
<dbReference type="GO" id="GO:0005524">
    <property type="term" value="F:ATP binding"/>
    <property type="evidence" value="ECO:0007669"/>
    <property type="project" value="UniProtKB-UniRule"/>
</dbReference>
<evidence type="ECO:0000256" key="7">
    <source>
        <dbReference type="PIRSR" id="PIRSR039133-3"/>
    </source>
</evidence>